<evidence type="ECO:0000256" key="3">
    <source>
        <dbReference type="SAM" id="MobiDB-lite"/>
    </source>
</evidence>
<comment type="caution">
    <text evidence="5">The sequence shown here is derived from an EMBL/GenBank/DDBJ whole genome shotgun (WGS) entry which is preliminary data.</text>
</comment>
<sequence>MMISNYARRTAITCTRRIVVASSTRGISSLYIHHQPRSSKTQDVPSFASASPFAGGSAPAMRSQRWLSSGELPYHIVVGMPALSPTMEFGTISKWNVATGDSFSAGDSLAVIETDKATIDFEAQDDGVVAKILVPEGGGELAVGSPIMVTVEDAADVPAFDNFVADAAGSGQESAPPPAPLTAAPAAAPASVPHTPAADLPYHIVVGMPALSPTMDAGTISKWNVSEGDSFAAGDSIAVIETDKASMDFEAQDDGVVAKLLVQPGSGEISVGVPIIVTVEDEADVAAFKDFVAGSAPSSSATEASVPPVVLEETAAPAVTPVATSTPASTPAVAPAAAVVTAPPPEVSGEAISLGGSPWGKLAAERSPLAKALAAKQQQYIDKYGSTGHIPIV</sequence>
<reference evidence="5 6" key="1">
    <citation type="journal article" date="2020" name="G3 (Bethesda)">
        <title>Improved Reference Genome for Cyclotella cryptica CCMP332, a Model for Cell Wall Morphogenesis, Salinity Adaptation, and Lipid Production in Diatoms (Bacillariophyta).</title>
        <authorList>
            <person name="Roberts W.R."/>
            <person name="Downey K.M."/>
            <person name="Ruck E.C."/>
            <person name="Traller J.C."/>
            <person name="Alverson A.J."/>
        </authorList>
    </citation>
    <scope>NUCLEOTIDE SEQUENCE [LARGE SCALE GENOMIC DNA]</scope>
    <source>
        <strain evidence="5 6">CCMP332</strain>
    </source>
</reference>
<feature type="domain" description="Lipoyl-binding" evidence="4">
    <location>
        <begin position="203"/>
        <end position="280"/>
    </location>
</feature>
<dbReference type="InterPro" id="IPR011053">
    <property type="entry name" value="Single_hybrid_motif"/>
</dbReference>
<proteinExistence type="predicted"/>
<dbReference type="PROSITE" id="PS50968">
    <property type="entry name" value="BIOTINYL_LIPOYL"/>
    <property type="match status" value="2"/>
</dbReference>
<gene>
    <name evidence="5" type="ORF">HJC23_003802</name>
</gene>
<evidence type="ECO:0000313" key="5">
    <source>
        <dbReference type="EMBL" id="KAL3793292.1"/>
    </source>
</evidence>
<dbReference type="InterPro" id="IPR003016">
    <property type="entry name" value="2-oxoA_DH_lipoyl-BS"/>
</dbReference>
<keyword evidence="1" id="KW-0450">Lipoyl</keyword>
<accession>A0ABD3PZS1</accession>
<dbReference type="SUPFAM" id="SSF51230">
    <property type="entry name" value="Single hybrid motif"/>
    <property type="match status" value="2"/>
</dbReference>
<dbReference type="PROSITE" id="PS00189">
    <property type="entry name" value="LIPOYL"/>
    <property type="match status" value="2"/>
</dbReference>
<dbReference type="CDD" id="cd06849">
    <property type="entry name" value="lipoyl_domain"/>
    <property type="match status" value="2"/>
</dbReference>
<evidence type="ECO:0000313" key="6">
    <source>
        <dbReference type="Proteomes" id="UP001516023"/>
    </source>
</evidence>
<feature type="domain" description="Lipoyl-binding" evidence="4">
    <location>
        <begin position="75"/>
        <end position="152"/>
    </location>
</feature>
<keyword evidence="6" id="KW-1185">Reference proteome</keyword>
<dbReference type="AlphaFoldDB" id="A0ABD3PZS1"/>
<dbReference type="Pfam" id="PF00364">
    <property type="entry name" value="Biotin_lipoyl"/>
    <property type="match status" value="2"/>
</dbReference>
<dbReference type="InterPro" id="IPR045257">
    <property type="entry name" value="E2/Pdx1"/>
</dbReference>
<dbReference type="Proteomes" id="UP001516023">
    <property type="component" value="Unassembled WGS sequence"/>
</dbReference>
<keyword evidence="2" id="KW-0809">Transit peptide</keyword>
<dbReference type="EMBL" id="JABMIG020000092">
    <property type="protein sequence ID" value="KAL3793292.1"/>
    <property type="molecule type" value="Genomic_DNA"/>
</dbReference>
<evidence type="ECO:0000259" key="4">
    <source>
        <dbReference type="PROSITE" id="PS50968"/>
    </source>
</evidence>
<protein>
    <recommendedName>
        <fullName evidence="4">Lipoyl-binding domain-containing protein</fullName>
    </recommendedName>
</protein>
<name>A0ABD3PZS1_9STRA</name>
<evidence type="ECO:0000256" key="2">
    <source>
        <dbReference type="ARBA" id="ARBA00022946"/>
    </source>
</evidence>
<dbReference type="Gene3D" id="2.40.50.100">
    <property type="match status" value="2"/>
</dbReference>
<dbReference type="InterPro" id="IPR000089">
    <property type="entry name" value="Biotin_lipoyl"/>
</dbReference>
<evidence type="ECO:0000256" key="1">
    <source>
        <dbReference type="ARBA" id="ARBA00022823"/>
    </source>
</evidence>
<dbReference type="FunFam" id="2.40.50.100:FF:000010">
    <property type="entry name" value="Acetyltransferase component of pyruvate dehydrogenase complex"/>
    <property type="match status" value="2"/>
</dbReference>
<feature type="region of interest" description="Disordered" evidence="3">
    <location>
        <begin position="168"/>
        <end position="190"/>
    </location>
</feature>
<feature type="compositionally biased region" description="Low complexity" evidence="3">
    <location>
        <begin position="181"/>
        <end position="190"/>
    </location>
</feature>
<dbReference type="PANTHER" id="PTHR23151">
    <property type="entry name" value="DIHYDROLIPOAMIDE ACETYL/SUCCINYL-TRANSFERASE-RELATED"/>
    <property type="match status" value="1"/>
</dbReference>
<dbReference type="PANTHER" id="PTHR23151:SF90">
    <property type="entry name" value="DIHYDROLIPOYLLYSINE-RESIDUE ACETYLTRANSFERASE COMPONENT OF PYRUVATE DEHYDROGENASE COMPLEX, MITOCHONDRIAL-RELATED"/>
    <property type="match status" value="1"/>
</dbReference>
<organism evidence="5 6">
    <name type="scientific">Cyclotella cryptica</name>
    <dbReference type="NCBI Taxonomy" id="29204"/>
    <lineage>
        <taxon>Eukaryota</taxon>
        <taxon>Sar</taxon>
        <taxon>Stramenopiles</taxon>
        <taxon>Ochrophyta</taxon>
        <taxon>Bacillariophyta</taxon>
        <taxon>Coscinodiscophyceae</taxon>
        <taxon>Thalassiosirophycidae</taxon>
        <taxon>Stephanodiscales</taxon>
        <taxon>Stephanodiscaceae</taxon>
        <taxon>Cyclotella</taxon>
    </lineage>
</organism>